<comment type="similarity">
    <text evidence="2">Belongs to the ERCC1/RAD10/SWI10 family.</text>
</comment>
<dbReference type="InterPro" id="IPR011335">
    <property type="entry name" value="Restrct_endonuc-II-like"/>
</dbReference>
<accession>A0AAV1U1N9</accession>
<keyword evidence="6" id="KW-0539">Nucleus</keyword>
<evidence type="ECO:0000256" key="2">
    <source>
        <dbReference type="ARBA" id="ARBA00008283"/>
    </source>
</evidence>
<dbReference type="InterPro" id="IPR004579">
    <property type="entry name" value="ERCC1/RAD10/SWI10"/>
</dbReference>
<dbReference type="Pfam" id="PF14520">
    <property type="entry name" value="HHH_5"/>
    <property type="match status" value="1"/>
</dbReference>
<dbReference type="InterPro" id="IPR047260">
    <property type="entry name" value="ERCC1-like_central_dom"/>
</dbReference>
<dbReference type="InterPro" id="IPR010994">
    <property type="entry name" value="RuvA_2-like"/>
</dbReference>
<dbReference type="FunFam" id="3.40.50.10130:FF:000001">
    <property type="entry name" value="DNA excision repair protein ERCC-1"/>
    <property type="match status" value="1"/>
</dbReference>
<dbReference type="FunFam" id="1.10.150.20:FF:000017">
    <property type="entry name" value="DNA excision repair protein ERCC-1"/>
    <property type="match status" value="1"/>
</dbReference>
<evidence type="ECO:0000256" key="6">
    <source>
        <dbReference type="ARBA" id="ARBA00023242"/>
    </source>
</evidence>
<dbReference type="Gene3D" id="1.10.150.20">
    <property type="entry name" value="5' to 3' exonuclease, C-terminal subdomain"/>
    <property type="match status" value="1"/>
</dbReference>
<dbReference type="GO" id="GO:0006302">
    <property type="term" value="P:double-strand break repair"/>
    <property type="evidence" value="ECO:0007669"/>
    <property type="project" value="UniProtKB-ARBA"/>
</dbReference>
<reference evidence="10" key="1">
    <citation type="submission" date="2024-01" db="EMBL/GenBank/DDBJ databases">
        <authorList>
            <person name="Webb A."/>
        </authorList>
    </citation>
    <scope>NUCLEOTIDE SEQUENCE</scope>
    <source>
        <strain evidence="10">Pm1</strain>
    </source>
</reference>
<dbReference type="AlphaFoldDB" id="A0AAV1U1N9"/>
<evidence type="ECO:0000313" key="10">
    <source>
        <dbReference type="EMBL" id="CAK7927717.1"/>
    </source>
</evidence>
<keyword evidence="5" id="KW-0234">DNA repair</keyword>
<feature type="compositionally biased region" description="Basic and acidic residues" evidence="8">
    <location>
        <begin position="1"/>
        <end position="10"/>
    </location>
</feature>
<feature type="domain" description="ERCC1-like central" evidence="9">
    <location>
        <begin position="123"/>
        <end position="242"/>
    </location>
</feature>
<dbReference type="Pfam" id="PF03834">
    <property type="entry name" value="Rad10"/>
    <property type="match status" value="1"/>
</dbReference>
<evidence type="ECO:0000256" key="1">
    <source>
        <dbReference type="ARBA" id="ARBA00004123"/>
    </source>
</evidence>
<sequence length="325" mass="35879">MEDPNGDGKDSSNAPANQDLQPQNTQPAEPCSDLSTSAAPPPTVDISVPSLLDSRTLPPVATGCGDNAIETAPRYLPLENESASSSVSFSEAFAQLRKTSSYIARPPEKPQEGKPPVKDAAATVYVNRRQQGNPMLKAVRNVGLEFRDGLIPDYVMGENSLCVLFLSVRYHLLHNSYLDERVQSVRKDDSAHYKTKLVLCFVDVDDNEVALREINRVTLLSDFTLVLAWSWLEAARYLETFKAYEHKSATLIKEKVEADFLPKANDVLTSIRSVNKTDVVTLLSTFGTIKGLMNASMEELSLCPGVGAQKVRRLLETFQEPFTKQ</sequence>
<evidence type="ECO:0000313" key="11">
    <source>
        <dbReference type="Proteomes" id="UP001162060"/>
    </source>
</evidence>
<proteinExistence type="inferred from homology"/>
<evidence type="ECO:0000256" key="4">
    <source>
        <dbReference type="ARBA" id="ARBA00023125"/>
    </source>
</evidence>
<dbReference type="PANTHER" id="PTHR12749">
    <property type="entry name" value="EXCISION REPAIR CROSS-COMPLEMENTING 1 ERCC1"/>
    <property type="match status" value="1"/>
</dbReference>
<organism evidence="10 11">
    <name type="scientific">Peronospora matthiolae</name>
    <dbReference type="NCBI Taxonomy" id="2874970"/>
    <lineage>
        <taxon>Eukaryota</taxon>
        <taxon>Sar</taxon>
        <taxon>Stramenopiles</taxon>
        <taxon>Oomycota</taxon>
        <taxon>Peronosporomycetes</taxon>
        <taxon>Peronosporales</taxon>
        <taxon>Peronosporaceae</taxon>
        <taxon>Peronospora</taxon>
    </lineage>
</organism>
<comment type="caution">
    <text evidence="10">The sequence shown here is derived from an EMBL/GenBank/DDBJ whole genome shotgun (WGS) entry which is preliminary data.</text>
</comment>
<dbReference type="Gene3D" id="3.40.50.10130">
    <property type="match status" value="1"/>
</dbReference>
<gene>
    <name evidence="10" type="ORF">PM001_LOCUS12867</name>
</gene>
<dbReference type="SUPFAM" id="SSF52980">
    <property type="entry name" value="Restriction endonuclease-like"/>
    <property type="match status" value="1"/>
</dbReference>
<comment type="subcellular location">
    <subcellularLocation>
        <location evidence="1">Nucleus</location>
    </subcellularLocation>
</comment>
<dbReference type="PANTHER" id="PTHR12749:SF0">
    <property type="entry name" value="DNA EXCISION REPAIR PROTEIN ERCC-1"/>
    <property type="match status" value="1"/>
</dbReference>
<dbReference type="GO" id="GO:0003697">
    <property type="term" value="F:single-stranded DNA binding"/>
    <property type="evidence" value="ECO:0007669"/>
    <property type="project" value="TreeGrafter"/>
</dbReference>
<evidence type="ECO:0000256" key="5">
    <source>
        <dbReference type="ARBA" id="ARBA00023204"/>
    </source>
</evidence>
<evidence type="ECO:0000256" key="7">
    <source>
        <dbReference type="ARBA" id="ARBA00071993"/>
    </source>
</evidence>
<dbReference type="EMBL" id="CAKLBY020000114">
    <property type="protein sequence ID" value="CAK7927717.1"/>
    <property type="molecule type" value="Genomic_DNA"/>
</dbReference>
<feature type="region of interest" description="Disordered" evidence="8">
    <location>
        <begin position="1"/>
        <end position="66"/>
    </location>
</feature>
<evidence type="ECO:0000256" key="3">
    <source>
        <dbReference type="ARBA" id="ARBA00022763"/>
    </source>
</evidence>
<name>A0AAV1U1N9_9STRA</name>
<evidence type="ECO:0000256" key="8">
    <source>
        <dbReference type="SAM" id="MobiDB-lite"/>
    </source>
</evidence>
<dbReference type="SUPFAM" id="SSF47781">
    <property type="entry name" value="RuvA domain 2-like"/>
    <property type="match status" value="1"/>
</dbReference>
<dbReference type="GO" id="GO:0006289">
    <property type="term" value="P:nucleotide-excision repair"/>
    <property type="evidence" value="ECO:0007669"/>
    <property type="project" value="UniProtKB-ARBA"/>
</dbReference>
<dbReference type="GO" id="GO:0070914">
    <property type="term" value="P:UV-damage excision repair"/>
    <property type="evidence" value="ECO:0007669"/>
    <property type="project" value="TreeGrafter"/>
</dbReference>
<dbReference type="GO" id="GO:0006312">
    <property type="term" value="P:mitotic recombination"/>
    <property type="evidence" value="ECO:0007669"/>
    <property type="project" value="TreeGrafter"/>
</dbReference>
<protein>
    <recommendedName>
        <fullName evidence="7">DNA excision repair protein ERCC-1</fullName>
    </recommendedName>
</protein>
<keyword evidence="3" id="KW-0227">DNA damage</keyword>
<dbReference type="CDD" id="cd22325">
    <property type="entry name" value="ERCC1_C-like"/>
    <property type="match status" value="1"/>
</dbReference>
<dbReference type="Proteomes" id="UP001162060">
    <property type="component" value="Unassembled WGS sequence"/>
</dbReference>
<keyword evidence="4" id="KW-0238">DNA-binding</keyword>
<dbReference type="GO" id="GO:0070522">
    <property type="term" value="C:ERCC4-ERCC1 complex"/>
    <property type="evidence" value="ECO:0007669"/>
    <property type="project" value="TreeGrafter"/>
</dbReference>
<feature type="compositionally biased region" description="Polar residues" evidence="8">
    <location>
        <begin position="11"/>
        <end position="38"/>
    </location>
</feature>
<dbReference type="NCBIfam" id="TIGR00597">
    <property type="entry name" value="rad10"/>
    <property type="match status" value="1"/>
</dbReference>
<evidence type="ECO:0000259" key="9">
    <source>
        <dbReference type="Pfam" id="PF03834"/>
    </source>
</evidence>
<dbReference type="GO" id="GO:0003684">
    <property type="term" value="F:damaged DNA binding"/>
    <property type="evidence" value="ECO:0007669"/>
    <property type="project" value="InterPro"/>
</dbReference>
<dbReference type="GO" id="GO:0000110">
    <property type="term" value="C:nucleotide-excision repair factor 1 complex"/>
    <property type="evidence" value="ECO:0007669"/>
    <property type="project" value="TreeGrafter"/>
</dbReference>